<sequence length="57" mass="6303">MESLGECAQLNYRALRTRIRSNGVQMKELCNLQIRKSSVLANSTGSDEPRHVAEGSP</sequence>
<dbReference type="AlphaFoldDB" id="A0A8S9IDM2"/>
<name>A0A8S9IDM2_BRACR</name>
<protein>
    <submittedName>
        <fullName evidence="1">Uncharacterized protein</fullName>
    </submittedName>
</protein>
<reference evidence="1" key="1">
    <citation type="submission" date="2019-12" db="EMBL/GenBank/DDBJ databases">
        <title>Genome sequencing and annotation of Brassica cretica.</title>
        <authorList>
            <person name="Studholme D.J."/>
            <person name="Sarris P.F."/>
        </authorList>
    </citation>
    <scope>NUCLEOTIDE SEQUENCE</scope>
    <source>
        <strain evidence="1">PFS-001/15</strain>
        <tissue evidence="1">Leaf</tissue>
    </source>
</reference>
<evidence type="ECO:0000313" key="1">
    <source>
        <dbReference type="EMBL" id="KAF2567814.1"/>
    </source>
</evidence>
<gene>
    <name evidence="1" type="ORF">F2Q68_00024866</name>
</gene>
<proteinExistence type="predicted"/>
<organism evidence="1 2">
    <name type="scientific">Brassica cretica</name>
    <name type="common">Mustard</name>
    <dbReference type="NCBI Taxonomy" id="69181"/>
    <lineage>
        <taxon>Eukaryota</taxon>
        <taxon>Viridiplantae</taxon>
        <taxon>Streptophyta</taxon>
        <taxon>Embryophyta</taxon>
        <taxon>Tracheophyta</taxon>
        <taxon>Spermatophyta</taxon>
        <taxon>Magnoliopsida</taxon>
        <taxon>eudicotyledons</taxon>
        <taxon>Gunneridae</taxon>
        <taxon>Pentapetalae</taxon>
        <taxon>rosids</taxon>
        <taxon>malvids</taxon>
        <taxon>Brassicales</taxon>
        <taxon>Brassicaceae</taxon>
        <taxon>Brassiceae</taxon>
        <taxon>Brassica</taxon>
    </lineage>
</organism>
<dbReference type="EMBL" id="QGKW02001911">
    <property type="protein sequence ID" value="KAF2567814.1"/>
    <property type="molecule type" value="Genomic_DNA"/>
</dbReference>
<comment type="caution">
    <text evidence="1">The sequence shown here is derived from an EMBL/GenBank/DDBJ whole genome shotgun (WGS) entry which is preliminary data.</text>
</comment>
<evidence type="ECO:0000313" key="2">
    <source>
        <dbReference type="Proteomes" id="UP000712281"/>
    </source>
</evidence>
<dbReference type="Proteomes" id="UP000712281">
    <property type="component" value="Unassembled WGS sequence"/>
</dbReference>
<accession>A0A8S9IDM2</accession>